<dbReference type="PANTHER" id="PTHR33021">
    <property type="entry name" value="BLUE COPPER PROTEIN"/>
    <property type="match status" value="1"/>
</dbReference>
<dbReference type="PANTHER" id="PTHR33021:SF235">
    <property type="entry name" value="COPPER ION BINDING _ ELECTRON CARRIER PROTEIN-RELATED"/>
    <property type="match status" value="1"/>
</dbReference>
<feature type="domain" description="Phytocyanin" evidence="3">
    <location>
        <begin position="15"/>
        <end position="117"/>
    </location>
</feature>
<dbReference type="AlphaFoldDB" id="S8CA33"/>
<dbReference type="Gene3D" id="2.60.40.420">
    <property type="entry name" value="Cupredoxins - blue copper proteins"/>
    <property type="match status" value="1"/>
</dbReference>
<gene>
    <name evidence="4" type="ORF">M569_11118</name>
</gene>
<dbReference type="FunFam" id="2.60.40.420:FF:000003">
    <property type="entry name" value="Blue copper"/>
    <property type="match status" value="1"/>
</dbReference>
<feature type="non-terminal residue" evidence="4">
    <location>
        <position position="117"/>
    </location>
</feature>
<reference evidence="4 5" key="1">
    <citation type="journal article" date="2013" name="BMC Genomics">
        <title>The miniature genome of a carnivorous plant Genlisea aurea contains a low number of genes and short non-coding sequences.</title>
        <authorList>
            <person name="Leushkin E.V."/>
            <person name="Sutormin R.A."/>
            <person name="Nabieva E.R."/>
            <person name="Penin A.A."/>
            <person name="Kondrashov A.S."/>
            <person name="Logacheva M.D."/>
        </authorList>
    </citation>
    <scope>NUCLEOTIDE SEQUENCE [LARGE SCALE GENOMIC DNA]</scope>
</reference>
<keyword evidence="1" id="KW-0479">Metal-binding</keyword>
<feature type="non-terminal residue" evidence="4">
    <location>
        <position position="1"/>
    </location>
</feature>
<dbReference type="Proteomes" id="UP000015453">
    <property type="component" value="Unassembled WGS sequence"/>
</dbReference>
<accession>S8CA33</accession>
<keyword evidence="2" id="KW-0325">Glycoprotein</keyword>
<dbReference type="InterPro" id="IPR003245">
    <property type="entry name" value="Phytocyanin_dom"/>
</dbReference>
<dbReference type="InterPro" id="IPR039391">
    <property type="entry name" value="Phytocyanin-like"/>
</dbReference>
<dbReference type="GO" id="GO:0005886">
    <property type="term" value="C:plasma membrane"/>
    <property type="evidence" value="ECO:0007669"/>
    <property type="project" value="TreeGrafter"/>
</dbReference>
<comment type="caution">
    <text evidence="4">The sequence shown here is derived from an EMBL/GenBank/DDBJ whole genome shotgun (WGS) entry which is preliminary data.</text>
</comment>
<sequence length="117" mass="13140">LVAIWTVITAAAGAEVHRVGGSTGWTTINITADFYRDWVASQRFNVGDTLLFQYNSNFHNVVRVTHRNYNACNATTPYATWTSGNDSFLIPRPGHFYFICGFTHHCEAGQKLDVRIV</sequence>
<organism evidence="4 5">
    <name type="scientific">Genlisea aurea</name>
    <dbReference type="NCBI Taxonomy" id="192259"/>
    <lineage>
        <taxon>Eukaryota</taxon>
        <taxon>Viridiplantae</taxon>
        <taxon>Streptophyta</taxon>
        <taxon>Embryophyta</taxon>
        <taxon>Tracheophyta</taxon>
        <taxon>Spermatophyta</taxon>
        <taxon>Magnoliopsida</taxon>
        <taxon>eudicotyledons</taxon>
        <taxon>Gunneridae</taxon>
        <taxon>Pentapetalae</taxon>
        <taxon>asterids</taxon>
        <taxon>lamiids</taxon>
        <taxon>Lamiales</taxon>
        <taxon>Lentibulariaceae</taxon>
        <taxon>Genlisea</taxon>
    </lineage>
</organism>
<proteinExistence type="predicted"/>
<dbReference type="GO" id="GO:0046872">
    <property type="term" value="F:metal ion binding"/>
    <property type="evidence" value="ECO:0007669"/>
    <property type="project" value="UniProtKB-KW"/>
</dbReference>
<evidence type="ECO:0000313" key="4">
    <source>
        <dbReference type="EMBL" id="EPS63675.1"/>
    </source>
</evidence>
<evidence type="ECO:0000256" key="2">
    <source>
        <dbReference type="ARBA" id="ARBA00023180"/>
    </source>
</evidence>
<dbReference type="SUPFAM" id="SSF49503">
    <property type="entry name" value="Cupredoxins"/>
    <property type="match status" value="1"/>
</dbReference>
<keyword evidence="5" id="KW-1185">Reference proteome</keyword>
<dbReference type="GO" id="GO:0009055">
    <property type="term" value="F:electron transfer activity"/>
    <property type="evidence" value="ECO:0007669"/>
    <property type="project" value="InterPro"/>
</dbReference>
<evidence type="ECO:0000256" key="1">
    <source>
        <dbReference type="ARBA" id="ARBA00022723"/>
    </source>
</evidence>
<name>S8CA33_9LAMI</name>
<dbReference type="PROSITE" id="PS51485">
    <property type="entry name" value="PHYTOCYANIN"/>
    <property type="match status" value="1"/>
</dbReference>
<dbReference type="EMBL" id="AUSU01005329">
    <property type="protein sequence ID" value="EPS63675.1"/>
    <property type="molecule type" value="Genomic_DNA"/>
</dbReference>
<dbReference type="Pfam" id="PF02298">
    <property type="entry name" value="Cu_bind_like"/>
    <property type="match status" value="1"/>
</dbReference>
<evidence type="ECO:0000259" key="3">
    <source>
        <dbReference type="PROSITE" id="PS51485"/>
    </source>
</evidence>
<dbReference type="InterPro" id="IPR008972">
    <property type="entry name" value="Cupredoxin"/>
</dbReference>
<protein>
    <recommendedName>
        <fullName evidence="3">Phytocyanin domain-containing protein</fullName>
    </recommendedName>
</protein>
<dbReference type="OrthoDB" id="1933492at2759"/>
<evidence type="ECO:0000313" key="5">
    <source>
        <dbReference type="Proteomes" id="UP000015453"/>
    </source>
</evidence>